<sequence>MGPHVLPNTIGVIWGYKSPRQWGLGFRQPNRGVLGVNNPQPMDLQGPSNTIRVFWGYKSPAQWALGSAKLNRGVLGL</sequence>
<dbReference type="EMBL" id="CP045901">
    <property type="protein sequence ID" value="QQP37235.1"/>
    <property type="molecule type" value="Genomic_DNA"/>
</dbReference>
<dbReference type="Proteomes" id="UP000595437">
    <property type="component" value="Chromosome 12"/>
</dbReference>
<evidence type="ECO:0000313" key="1">
    <source>
        <dbReference type="EMBL" id="QQP37235.1"/>
    </source>
</evidence>
<proteinExistence type="predicted"/>
<organism evidence="1 2">
    <name type="scientific">Caligus rogercresseyi</name>
    <name type="common">Sea louse</name>
    <dbReference type="NCBI Taxonomy" id="217165"/>
    <lineage>
        <taxon>Eukaryota</taxon>
        <taxon>Metazoa</taxon>
        <taxon>Ecdysozoa</taxon>
        <taxon>Arthropoda</taxon>
        <taxon>Crustacea</taxon>
        <taxon>Multicrustacea</taxon>
        <taxon>Hexanauplia</taxon>
        <taxon>Copepoda</taxon>
        <taxon>Siphonostomatoida</taxon>
        <taxon>Caligidae</taxon>
        <taxon>Caligus</taxon>
    </lineage>
</organism>
<accession>A0A7T8GT00</accession>
<name>A0A7T8GT00_CALRO</name>
<keyword evidence="2" id="KW-1185">Reference proteome</keyword>
<gene>
    <name evidence="1" type="ORF">FKW44_017438</name>
</gene>
<protein>
    <submittedName>
        <fullName evidence="1">Uncharacterized protein</fullName>
    </submittedName>
</protein>
<reference evidence="2" key="1">
    <citation type="submission" date="2021-01" db="EMBL/GenBank/DDBJ databases">
        <title>Caligus Genome Assembly.</title>
        <authorList>
            <person name="Gallardo-Escarate C."/>
        </authorList>
    </citation>
    <scope>NUCLEOTIDE SEQUENCE [LARGE SCALE GENOMIC DNA]</scope>
</reference>
<evidence type="ECO:0000313" key="2">
    <source>
        <dbReference type="Proteomes" id="UP000595437"/>
    </source>
</evidence>
<dbReference type="AlphaFoldDB" id="A0A7T8GT00"/>